<comment type="caution">
    <text evidence="10">The sequence shown here is derived from an EMBL/GenBank/DDBJ whole genome shotgun (WGS) entry which is preliminary data.</text>
</comment>
<evidence type="ECO:0000256" key="9">
    <source>
        <dbReference type="SAM" id="Phobius"/>
    </source>
</evidence>
<evidence type="ECO:0000256" key="3">
    <source>
        <dbReference type="ARBA" id="ARBA00022679"/>
    </source>
</evidence>
<feature type="transmembrane region" description="Helical" evidence="9">
    <location>
        <begin position="125"/>
        <end position="145"/>
    </location>
</feature>
<keyword evidence="5 9" id="KW-1133">Transmembrane helix</keyword>
<evidence type="ECO:0000256" key="4">
    <source>
        <dbReference type="ARBA" id="ARBA00022692"/>
    </source>
</evidence>
<evidence type="ECO:0000313" key="11">
    <source>
        <dbReference type="Proteomes" id="UP001594288"/>
    </source>
</evidence>
<dbReference type="InterPro" id="IPR044878">
    <property type="entry name" value="UbiA_sf"/>
</dbReference>
<dbReference type="Pfam" id="PF01040">
    <property type="entry name" value="UbiA"/>
    <property type="match status" value="1"/>
</dbReference>
<feature type="transmembrane region" description="Helical" evidence="9">
    <location>
        <begin position="229"/>
        <end position="247"/>
    </location>
</feature>
<feature type="transmembrane region" description="Helical" evidence="9">
    <location>
        <begin position="151"/>
        <end position="172"/>
    </location>
</feature>
<keyword evidence="3" id="KW-0808">Transferase</keyword>
<feature type="transmembrane region" description="Helical" evidence="9">
    <location>
        <begin position="98"/>
        <end position="118"/>
    </location>
</feature>
<proteinExistence type="predicted"/>
<dbReference type="InterPro" id="IPR000537">
    <property type="entry name" value="UbiA_prenyltransferase"/>
</dbReference>
<feature type="transmembrane region" description="Helical" evidence="9">
    <location>
        <begin position="73"/>
        <end position="92"/>
    </location>
</feature>
<dbReference type="PANTHER" id="PTHR43448">
    <property type="entry name" value="PROTOHEME IX FARNESYLTRANSFERASE, MITOCHONDRIAL"/>
    <property type="match status" value="1"/>
</dbReference>
<name>A0ABV6YN99_UNCEI</name>
<evidence type="ECO:0000256" key="5">
    <source>
        <dbReference type="ARBA" id="ARBA00022989"/>
    </source>
</evidence>
<dbReference type="CDD" id="cd13957">
    <property type="entry name" value="PT_UbiA_Cox10"/>
    <property type="match status" value="1"/>
</dbReference>
<dbReference type="Gene3D" id="1.10.357.140">
    <property type="entry name" value="UbiA prenyltransferase"/>
    <property type="match status" value="1"/>
</dbReference>
<dbReference type="InterPro" id="IPR030470">
    <property type="entry name" value="UbiA_prenylTrfase_CS"/>
</dbReference>
<dbReference type="PROSITE" id="PS00943">
    <property type="entry name" value="UBIA"/>
    <property type="match status" value="1"/>
</dbReference>
<protein>
    <recommendedName>
        <fullName evidence="2">heme o synthase</fullName>
        <ecNumber evidence="2">2.5.1.141</ecNumber>
    </recommendedName>
</protein>
<evidence type="ECO:0000256" key="2">
    <source>
        <dbReference type="ARBA" id="ARBA00012292"/>
    </source>
</evidence>
<evidence type="ECO:0000256" key="1">
    <source>
        <dbReference type="ARBA" id="ARBA00004141"/>
    </source>
</evidence>
<keyword evidence="7 9" id="KW-0472">Membrane</keyword>
<feature type="transmembrane region" description="Helical" evidence="9">
    <location>
        <begin position="259"/>
        <end position="276"/>
    </location>
</feature>
<comment type="subcellular location">
    <subcellularLocation>
        <location evidence="1">Membrane</location>
        <topology evidence="1">Multi-pass membrane protein</topology>
    </subcellularLocation>
</comment>
<feature type="transmembrane region" description="Helical" evidence="9">
    <location>
        <begin position="31"/>
        <end position="52"/>
    </location>
</feature>
<organism evidence="10 11">
    <name type="scientific">Eiseniibacteriota bacterium</name>
    <dbReference type="NCBI Taxonomy" id="2212470"/>
    <lineage>
        <taxon>Bacteria</taxon>
        <taxon>Candidatus Eiseniibacteriota</taxon>
    </lineage>
</organism>
<accession>A0ABV6YN99</accession>
<gene>
    <name evidence="10" type="ORF">ACFL2Z_01320</name>
</gene>
<evidence type="ECO:0000256" key="8">
    <source>
        <dbReference type="ARBA" id="ARBA00047690"/>
    </source>
</evidence>
<dbReference type="Proteomes" id="UP001594288">
    <property type="component" value="Unassembled WGS sequence"/>
</dbReference>
<dbReference type="PANTHER" id="PTHR43448:SF2">
    <property type="entry name" value="PROTOHEME IX FARNESYLTRANSFERASE, MITOCHONDRIAL"/>
    <property type="match status" value="1"/>
</dbReference>
<keyword evidence="11" id="KW-1185">Reference proteome</keyword>
<evidence type="ECO:0000256" key="6">
    <source>
        <dbReference type="ARBA" id="ARBA00023133"/>
    </source>
</evidence>
<keyword evidence="6" id="KW-0350">Heme biosynthesis</keyword>
<evidence type="ECO:0000256" key="7">
    <source>
        <dbReference type="ARBA" id="ARBA00023136"/>
    </source>
</evidence>
<feature type="transmembrane region" description="Helical" evidence="9">
    <location>
        <begin position="200"/>
        <end position="223"/>
    </location>
</feature>
<evidence type="ECO:0000313" key="10">
    <source>
        <dbReference type="EMBL" id="MFC1799539.1"/>
    </source>
</evidence>
<keyword evidence="4 9" id="KW-0812">Transmembrane</keyword>
<dbReference type="InterPro" id="IPR006369">
    <property type="entry name" value="Protohaem_IX_farnesylTrfase"/>
</dbReference>
<comment type="catalytic activity">
    <reaction evidence="8">
        <text>heme b + (2E,6E)-farnesyl diphosphate + H2O = Fe(II)-heme o + diphosphate</text>
        <dbReference type="Rhea" id="RHEA:28070"/>
        <dbReference type="ChEBI" id="CHEBI:15377"/>
        <dbReference type="ChEBI" id="CHEBI:33019"/>
        <dbReference type="ChEBI" id="CHEBI:60344"/>
        <dbReference type="ChEBI" id="CHEBI:60530"/>
        <dbReference type="ChEBI" id="CHEBI:175763"/>
        <dbReference type="EC" id="2.5.1.141"/>
    </reaction>
</comment>
<reference evidence="10 11" key="1">
    <citation type="submission" date="2024-09" db="EMBL/GenBank/DDBJ databases">
        <authorList>
            <person name="D'Angelo T."/>
        </authorList>
    </citation>
    <scope>NUCLEOTIDE SEQUENCE [LARGE SCALE GENOMIC DNA]</scope>
    <source>
        <strain evidence="10">SAG AM-311-F02</strain>
    </source>
</reference>
<sequence length="277" mass="29344">MTKPPQTALLLLTGFAGYASARPVPIHWTALVGFLGSLLLAIAGSTVLNMVHDRDIDSRMKRTAGRPLPSGRIGVTQALVVGALLSVCGLVWATSLSLLYAAVVLAGLFFDVAVYTLWLKRRTAWSIVWGGLSGGMPILAGRVLGSGSLDLIGLLLAASVVLWIPTHILTFCSNSRYYRDYLLGEIPTFPGVYGRRNTRLIVAAASVGAAVAIGTGCIALGLAWGYVRLLAVLAAGIVGLALVSIYRPSDEINFGLFRYASFYMLGSMLMVVLGSLK</sequence>
<dbReference type="EMBL" id="JBHPEI010000012">
    <property type="protein sequence ID" value="MFC1799539.1"/>
    <property type="molecule type" value="Genomic_DNA"/>
</dbReference>
<dbReference type="EC" id="2.5.1.141" evidence="2"/>